<evidence type="ECO:0000313" key="1">
    <source>
        <dbReference type="EMBL" id="GHC57247.1"/>
    </source>
</evidence>
<dbReference type="EMBL" id="BMXI01000010">
    <property type="protein sequence ID" value="GHC57247.1"/>
    <property type="molecule type" value="Genomic_DNA"/>
</dbReference>
<organism evidence="1 2">
    <name type="scientific">Roseibacillus persicicus</name>
    <dbReference type="NCBI Taxonomy" id="454148"/>
    <lineage>
        <taxon>Bacteria</taxon>
        <taxon>Pseudomonadati</taxon>
        <taxon>Verrucomicrobiota</taxon>
        <taxon>Verrucomicrobiia</taxon>
        <taxon>Verrucomicrobiales</taxon>
        <taxon>Verrucomicrobiaceae</taxon>
        <taxon>Roseibacillus</taxon>
    </lineage>
</organism>
<sequence>MKSERRDFPVHYLATAPGESRPLLAKTEKAFGMIPNLERTMAEAPVLLEGYGQLWESFGKSSFSAIEQQVVMQAVNVRHACDY</sequence>
<accession>A0A918WJF4</accession>
<gene>
    <name evidence="1" type="ORF">GCM10007100_25230</name>
</gene>
<dbReference type="Gene3D" id="1.20.1290.10">
    <property type="entry name" value="AhpD-like"/>
    <property type="match status" value="1"/>
</dbReference>
<keyword evidence="2" id="KW-1185">Reference proteome</keyword>
<proteinExistence type="predicted"/>
<dbReference type="Proteomes" id="UP000644507">
    <property type="component" value="Unassembled WGS sequence"/>
</dbReference>
<reference evidence="1" key="2">
    <citation type="submission" date="2020-09" db="EMBL/GenBank/DDBJ databases">
        <authorList>
            <person name="Sun Q."/>
            <person name="Kim S."/>
        </authorList>
    </citation>
    <scope>NUCLEOTIDE SEQUENCE</scope>
    <source>
        <strain evidence="1">KCTC 12988</strain>
    </source>
</reference>
<comment type="caution">
    <text evidence="1">The sequence shown here is derived from an EMBL/GenBank/DDBJ whole genome shotgun (WGS) entry which is preliminary data.</text>
</comment>
<dbReference type="InterPro" id="IPR029032">
    <property type="entry name" value="AhpD-like"/>
</dbReference>
<dbReference type="SUPFAM" id="SSF69118">
    <property type="entry name" value="AhpD-like"/>
    <property type="match status" value="1"/>
</dbReference>
<reference evidence="1" key="1">
    <citation type="journal article" date="2014" name="Int. J. Syst. Evol. Microbiol.">
        <title>Complete genome sequence of Corynebacterium casei LMG S-19264T (=DSM 44701T), isolated from a smear-ripened cheese.</title>
        <authorList>
            <consortium name="US DOE Joint Genome Institute (JGI-PGF)"/>
            <person name="Walter F."/>
            <person name="Albersmeier A."/>
            <person name="Kalinowski J."/>
            <person name="Ruckert C."/>
        </authorList>
    </citation>
    <scope>NUCLEOTIDE SEQUENCE</scope>
    <source>
        <strain evidence="1">KCTC 12988</strain>
    </source>
</reference>
<name>A0A918WJF4_9BACT</name>
<protein>
    <recommendedName>
        <fullName evidence="3">Carboxymuconolactone decarboxylase-like domain-containing protein</fullName>
    </recommendedName>
</protein>
<dbReference type="RefSeq" id="WP_229809507.1">
    <property type="nucleotide sequence ID" value="NZ_BMXI01000010.1"/>
</dbReference>
<evidence type="ECO:0008006" key="3">
    <source>
        <dbReference type="Google" id="ProtNLM"/>
    </source>
</evidence>
<dbReference type="AlphaFoldDB" id="A0A918WJF4"/>
<evidence type="ECO:0000313" key="2">
    <source>
        <dbReference type="Proteomes" id="UP000644507"/>
    </source>
</evidence>